<protein>
    <recommendedName>
        <fullName evidence="10">Protein-export membrane protein SecG</fullName>
    </recommendedName>
</protein>
<dbReference type="Pfam" id="PF03840">
    <property type="entry name" value="SecG"/>
    <property type="match status" value="1"/>
</dbReference>
<evidence type="ECO:0000256" key="1">
    <source>
        <dbReference type="ARBA" id="ARBA00004651"/>
    </source>
</evidence>
<evidence type="ECO:0000256" key="3">
    <source>
        <dbReference type="ARBA" id="ARBA00022448"/>
    </source>
</evidence>
<keyword evidence="5 10" id="KW-0812">Transmembrane</keyword>
<keyword evidence="4 10" id="KW-1003">Cell membrane</keyword>
<evidence type="ECO:0000313" key="13">
    <source>
        <dbReference type="Proteomes" id="UP000886844"/>
    </source>
</evidence>
<organism evidence="12 13">
    <name type="scientific">Candidatus Alistipes intestinigallinarum</name>
    <dbReference type="NCBI Taxonomy" id="2838440"/>
    <lineage>
        <taxon>Bacteria</taxon>
        <taxon>Pseudomonadati</taxon>
        <taxon>Bacteroidota</taxon>
        <taxon>Bacteroidia</taxon>
        <taxon>Bacteroidales</taxon>
        <taxon>Rikenellaceae</taxon>
        <taxon>Alistipes</taxon>
    </lineage>
</organism>
<dbReference type="AlphaFoldDB" id="A0A9D1Z3J7"/>
<dbReference type="GO" id="GO:0065002">
    <property type="term" value="P:intracellular protein transmembrane transport"/>
    <property type="evidence" value="ECO:0007669"/>
    <property type="project" value="TreeGrafter"/>
</dbReference>
<dbReference type="Proteomes" id="UP000886844">
    <property type="component" value="Unassembled WGS sequence"/>
</dbReference>
<reference evidence="12" key="1">
    <citation type="journal article" date="2021" name="PeerJ">
        <title>Extensive microbial diversity within the chicken gut microbiome revealed by metagenomics and culture.</title>
        <authorList>
            <person name="Gilroy R."/>
            <person name="Ravi A."/>
            <person name="Getino M."/>
            <person name="Pursley I."/>
            <person name="Horton D.L."/>
            <person name="Alikhan N.F."/>
            <person name="Baker D."/>
            <person name="Gharbi K."/>
            <person name="Hall N."/>
            <person name="Watson M."/>
            <person name="Adriaenssens E.M."/>
            <person name="Foster-Nyarko E."/>
            <person name="Jarju S."/>
            <person name="Secka A."/>
            <person name="Antonio M."/>
            <person name="Oren A."/>
            <person name="Chaudhuri R.R."/>
            <person name="La Ragione R."/>
            <person name="Hildebrand F."/>
            <person name="Pallen M.J."/>
        </authorList>
    </citation>
    <scope>NUCLEOTIDE SEQUENCE</scope>
    <source>
        <strain evidence="12">5134</strain>
    </source>
</reference>
<feature type="transmembrane region" description="Helical" evidence="10">
    <location>
        <begin position="55"/>
        <end position="72"/>
    </location>
</feature>
<comment type="similarity">
    <text evidence="2 10">Belongs to the SecG family.</text>
</comment>
<keyword evidence="6 10" id="KW-0653">Protein transport</keyword>
<keyword evidence="8 10" id="KW-0811">Translocation</keyword>
<evidence type="ECO:0000256" key="5">
    <source>
        <dbReference type="ARBA" id="ARBA00022692"/>
    </source>
</evidence>
<evidence type="ECO:0000256" key="10">
    <source>
        <dbReference type="RuleBase" id="RU365087"/>
    </source>
</evidence>
<feature type="region of interest" description="Disordered" evidence="11">
    <location>
        <begin position="102"/>
        <end position="130"/>
    </location>
</feature>
<name>A0A9D1Z3J7_9BACT</name>
<comment type="function">
    <text evidence="10">Involved in protein export. Participates in an early event of protein translocation.</text>
</comment>
<evidence type="ECO:0000256" key="4">
    <source>
        <dbReference type="ARBA" id="ARBA00022475"/>
    </source>
</evidence>
<comment type="caution">
    <text evidence="10">Lacks conserved residue(s) required for the propagation of feature annotation.</text>
</comment>
<dbReference type="GO" id="GO:0009306">
    <property type="term" value="P:protein secretion"/>
    <property type="evidence" value="ECO:0007669"/>
    <property type="project" value="UniProtKB-UniRule"/>
</dbReference>
<dbReference type="NCBIfam" id="TIGR00810">
    <property type="entry name" value="secG"/>
    <property type="match status" value="1"/>
</dbReference>
<feature type="compositionally biased region" description="Low complexity" evidence="11">
    <location>
        <begin position="108"/>
        <end position="130"/>
    </location>
</feature>
<evidence type="ECO:0000256" key="8">
    <source>
        <dbReference type="ARBA" id="ARBA00023010"/>
    </source>
</evidence>
<evidence type="ECO:0000256" key="2">
    <source>
        <dbReference type="ARBA" id="ARBA00008445"/>
    </source>
</evidence>
<evidence type="ECO:0000256" key="7">
    <source>
        <dbReference type="ARBA" id="ARBA00022989"/>
    </source>
</evidence>
<dbReference type="PANTHER" id="PTHR34182:SF1">
    <property type="entry name" value="PROTEIN-EXPORT MEMBRANE PROTEIN SECG"/>
    <property type="match status" value="1"/>
</dbReference>
<dbReference type="InterPro" id="IPR004692">
    <property type="entry name" value="SecG"/>
</dbReference>
<keyword evidence="3 10" id="KW-0813">Transport</keyword>
<keyword evidence="9 10" id="KW-0472">Membrane</keyword>
<evidence type="ECO:0000313" key="12">
    <source>
        <dbReference type="EMBL" id="HIY68906.1"/>
    </source>
</evidence>
<comment type="caution">
    <text evidence="12">The sequence shown here is derived from an EMBL/GenBank/DDBJ whole genome shotgun (WGS) entry which is preliminary data.</text>
</comment>
<dbReference type="GO" id="GO:0005886">
    <property type="term" value="C:plasma membrane"/>
    <property type="evidence" value="ECO:0007669"/>
    <property type="project" value="UniProtKB-SubCell"/>
</dbReference>
<sequence length="130" mass="13534">MLYTICIALILVASVLVILAVLVQNPKSGMAANFGASNQVMGVRETTNFLEKFTWAMAIAIVVLSLAATLVMDRSKVAESNSAISKDAKVLQERLETEVPATIPQAVPAAEPAAAEEAPAAEAPAAEPAE</sequence>
<keyword evidence="7 10" id="KW-1133">Transmembrane helix</keyword>
<evidence type="ECO:0000256" key="9">
    <source>
        <dbReference type="ARBA" id="ARBA00023136"/>
    </source>
</evidence>
<accession>A0A9D1Z3J7</accession>
<dbReference type="PANTHER" id="PTHR34182">
    <property type="entry name" value="PROTEIN-EXPORT MEMBRANE PROTEIN SECG"/>
    <property type="match status" value="1"/>
</dbReference>
<dbReference type="GO" id="GO:0043952">
    <property type="term" value="P:protein transport by the Sec complex"/>
    <property type="evidence" value="ECO:0007669"/>
    <property type="project" value="TreeGrafter"/>
</dbReference>
<comment type="subcellular location">
    <subcellularLocation>
        <location evidence="1 10">Cell membrane</location>
        <topology evidence="1 10">Multi-pass membrane protein</topology>
    </subcellularLocation>
</comment>
<dbReference type="GO" id="GO:0015450">
    <property type="term" value="F:protein-transporting ATPase activity"/>
    <property type="evidence" value="ECO:0007669"/>
    <property type="project" value="UniProtKB-UniRule"/>
</dbReference>
<reference evidence="12" key="2">
    <citation type="submission" date="2021-04" db="EMBL/GenBank/DDBJ databases">
        <authorList>
            <person name="Gilroy R."/>
        </authorList>
    </citation>
    <scope>NUCLEOTIDE SEQUENCE</scope>
    <source>
        <strain evidence="12">5134</strain>
    </source>
</reference>
<dbReference type="EMBL" id="DXDA01000049">
    <property type="protein sequence ID" value="HIY68906.1"/>
    <property type="molecule type" value="Genomic_DNA"/>
</dbReference>
<gene>
    <name evidence="12" type="primary">secG</name>
    <name evidence="12" type="ORF">H9828_05785</name>
</gene>
<proteinExistence type="inferred from homology"/>
<evidence type="ECO:0000256" key="6">
    <source>
        <dbReference type="ARBA" id="ARBA00022927"/>
    </source>
</evidence>
<evidence type="ECO:0000256" key="11">
    <source>
        <dbReference type="SAM" id="MobiDB-lite"/>
    </source>
</evidence>